<dbReference type="SUPFAM" id="SSF51735">
    <property type="entry name" value="NAD(P)-binding Rossmann-fold domains"/>
    <property type="match status" value="1"/>
</dbReference>
<dbReference type="PANTHER" id="PTHR33303:SF2">
    <property type="entry name" value="COA-BINDING DOMAIN-CONTAINING PROTEIN"/>
    <property type="match status" value="1"/>
</dbReference>
<evidence type="ECO:0000259" key="1">
    <source>
        <dbReference type="SMART" id="SM00881"/>
    </source>
</evidence>
<dbReference type="OrthoDB" id="9804695at2"/>
<organism evidence="2 3">
    <name type="scientific">Pseudovibrio exalbescens</name>
    <dbReference type="NCBI Taxonomy" id="197461"/>
    <lineage>
        <taxon>Bacteria</taxon>
        <taxon>Pseudomonadati</taxon>
        <taxon>Pseudomonadota</taxon>
        <taxon>Alphaproteobacteria</taxon>
        <taxon>Hyphomicrobiales</taxon>
        <taxon>Stappiaceae</taxon>
        <taxon>Pseudovibrio</taxon>
    </lineage>
</organism>
<gene>
    <name evidence="2" type="ORF">A3843_13500</name>
</gene>
<dbReference type="PANTHER" id="PTHR33303">
    <property type="entry name" value="CYTOPLASMIC PROTEIN-RELATED"/>
    <property type="match status" value="1"/>
</dbReference>
<comment type="caution">
    <text evidence="2">The sequence shown here is derived from an EMBL/GenBank/DDBJ whole genome shotgun (WGS) entry which is preliminary data.</text>
</comment>
<dbReference type="Gene3D" id="3.40.50.720">
    <property type="entry name" value="NAD(P)-binding Rossmann-like Domain"/>
    <property type="match status" value="1"/>
</dbReference>
<name>A0A1U7JG18_9HYPH</name>
<dbReference type="InterPro" id="IPR003781">
    <property type="entry name" value="CoA-bd"/>
</dbReference>
<dbReference type="Proteomes" id="UP000185783">
    <property type="component" value="Unassembled WGS sequence"/>
</dbReference>
<reference evidence="2 3" key="1">
    <citation type="submission" date="2016-03" db="EMBL/GenBank/DDBJ databases">
        <title>Genome sequence of Nesiotobacter sp. nov., a moderately halophilic alphaproteobacterium isolated from the Yellow Sea, China.</title>
        <authorList>
            <person name="Zhang G."/>
            <person name="Zhang R."/>
        </authorList>
    </citation>
    <scope>NUCLEOTIDE SEQUENCE [LARGE SCALE GENOMIC DNA]</scope>
    <source>
        <strain evidence="2 3">WB1-6</strain>
    </source>
</reference>
<evidence type="ECO:0000313" key="3">
    <source>
        <dbReference type="Proteomes" id="UP000185783"/>
    </source>
</evidence>
<dbReference type="EMBL" id="LVVZ01000019">
    <property type="protein sequence ID" value="OKL43632.1"/>
    <property type="molecule type" value="Genomic_DNA"/>
</dbReference>
<dbReference type="Pfam" id="PF13380">
    <property type="entry name" value="CoA_binding_2"/>
    <property type="match status" value="1"/>
</dbReference>
<dbReference type="RefSeq" id="WP_028480823.1">
    <property type="nucleotide sequence ID" value="NZ_LVVZ01000019.1"/>
</dbReference>
<dbReference type="AlphaFoldDB" id="A0A1U7JG18"/>
<sequence>MSTLTYSDAFVQQVLTETKVIALVGASAKEDRPSHEVMKYLQDKGYKVHPINPGMAGQTLLGMTVYGSLADVPEPIDMVDIFRNSEAAGEVTNEALALDPKPKTIWMQLQIVNEHAAQAAQNAGVKVIMDRCPKIEIRRLAIA</sequence>
<dbReference type="InterPro" id="IPR036291">
    <property type="entry name" value="NAD(P)-bd_dom_sf"/>
</dbReference>
<keyword evidence="3" id="KW-1185">Reference proteome</keyword>
<dbReference type="STRING" id="197461.A3843_13500"/>
<feature type="domain" description="CoA-binding" evidence="1">
    <location>
        <begin position="15"/>
        <end position="111"/>
    </location>
</feature>
<evidence type="ECO:0000313" key="2">
    <source>
        <dbReference type="EMBL" id="OKL43632.1"/>
    </source>
</evidence>
<accession>A0A1U7JG18</accession>
<dbReference type="SMART" id="SM00881">
    <property type="entry name" value="CoA_binding"/>
    <property type="match status" value="1"/>
</dbReference>
<proteinExistence type="predicted"/>
<protein>
    <submittedName>
        <fullName evidence="2">CoA-binding protein</fullName>
    </submittedName>
</protein>